<sequence>MNQRIKDGIAALKAGEKTRAQQLFVAALQENNDDLQAWLWLSGAVDADTDRLECLEQVLRIDPTHELAAKGVAKLKAKGVHLPEPPASEPIAASEETAQSAPQMEPLEWETFEDAPSTFTVESYTTEVETGAAEPAEIQTLSGLEQAQEGEPREKTQPLNLEEERQAARPLEKIVLKTKPSVIPVLLVGILIAAAAVALVSILFPWVDRISAMDPIVLFMSMLVVLALLIGAIAVRILQHLFTRYILTTRRLIIEDSLVSRAQKSIALNKIQGISYRQNMLERIFGLGTVMLAANGENGPIYLHDLKDYLDLAERIEAVIATHPKE</sequence>
<dbReference type="AlphaFoldDB" id="A0A0S7BIA4"/>
<dbReference type="Proteomes" id="UP000055060">
    <property type="component" value="Unassembled WGS sequence"/>
</dbReference>
<name>A0A0S7BIA4_9CHLR</name>
<feature type="domain" description="YdbS-like PH" evidence="2">
    <location>
        <begin position="242"/>
        <end position="315"/>
    </location>
</feature>
<dbReference type="PANTHER" id="PTHR37938">
    <property type="entry name" value="BLL0215 PROTEIN"/>
    <property type="match status" value="1"/>
</dbReference>
<feature type="transmembrane region" description="Helical" evidence="1">
    <location>
        <begin position="216"/>
        <end position="238"/>
    </location>
</feature>
<evidence type="ECO:0000259" key="2">
    <source>
        <dbReference type="Pfam" id="PF03703"/>
    </source>
</evidence>
<dbReference type="PANTHER" id="PTHR37938:SF1">
    <property type="entry name" value="BLL0215 PROTEIN"/>
    <property type="match status" value="1"/>
</dbReference>
<proteinExistence type="predicted"/>
<gene>
    <name evidence="3" type="ORF">LARV_03274</name>
</gene>
<evidence type="ECO:0000256" key="1">
    <source>
        <dbReference type="SAM" id="Phobius"/>
    </source>
</evidence>
<dbReference type="EMBL" id="DF967972">
    <property type="protein sequence ID" value="GAP15485.1"/>
    <property type="molecule type" value="Genomic_DNA"/>
</dbReference>
<dbReference type="Pfam" id="PF03703">
    <property type="entry name" value="bPH_2"/>
    <property type="match status" value="1"/>
</dbReference>
<feature type="transmembrane region" description="Helical" evidence="1">
    <location>
        <begin position="182"/>
        <end position="204"/>
    </location>
</feature>
<keyword evidence="1" id="KW-0472">Membrane</keyword>
<dbReference type="RefSeq" id="WP_075074664.1">
    <property type="nucleotide sequence ID" value="NZ_DF967972.1"/>
</dbReference>
<evidence type="ECO:0000313" key="4">
    <source>
        <dbReference type="Proteomes" id="UP000055060"/>
    </source>
</evidence>
<keyword evidence="1" id="KW-1133">Transmembrane helix</keyword>
<dbReference type="STRING" id="360412.LARV_03274"/>
<dbReference type="InterPro" id="IPR005182">
    <property type="entry name" value="YdbS-like_PH"/>
</dbReference>
<keyword evidence="4" id="KW-1185">Reference proteome</keyword>
<protein>
    <submittedName>
        <fullName evidence="3">Predicted membrane protein</fullName>
    </submittedName>
</protein>
<accession>A0A0S7BIA4</accession>
<organism evidence="3">
    <name type="scientific">Longilinea arvoryzae</name>
    <dbReference type="NCBI Taxonomy" id="360412"/>
    <lineage>
        <taxon>Bacteria</taxon>
        <taxon>Bacillati</taxon>
        <taxon>Chloroflexota</taxon>
        <taxon>Anaerolineae</taxon>
        <taxon>Anaerolineales</taxon>
        <taxon>Anaerolineaceae</taxon>
        <taxon>Longilinea</taxon>
    </lineage>
</organism>
<keyword evidence="1" id="KW-0812">Transmembrane</keyword>
<reference evidence="3" key="1">
    <citation type="submission" date="2015-07" db="EMBL/GenBank/DDBJ databases">
        <title>Draft Genome Sequences of Anaerolinea thermolimosa IMO-1, Bellilinea caldifistulae GOMI-1, Leptolinea tardivitalis YMTK-2, Levilinea saccharolytica KIBI-1,Longilinea arvoryzae KOME-1, Previously Described as Members of the Anaerolineaceae (Chloroflexi).</title>
        <authorList>
            <person name="Sekiguchi Y."/>
            <person name="Ohashi A."/>
            <person name="Matsuura N."/>
            <person name="Tourlousse M.D."/>
        </authorList>
    </citation>
    <scope>NUCLEOTIDE SEQUENCE [LARGE SCALE GENOMIC DNA]</scope>
    <source>
        <strain evidence="3">KOME-1</strain>
    </source>
</reference>
<evidence type="ECO:0000313" key="3">
    <source>
        <dbReference type="EMBL" id="GAP15485.1"/>
    </source>
</evidence>
<dbReference type="OrthoDB" id="163409at2"/>